<dbReference type="RefSeq" id="WP_344675569.1">
    <property type="nucleotide sequence ID" value="NZ_BAAAZI010000012.1"/>
</dbReference>
<proteinExistence type="predicted"/>
<accession>A0ABP7Z2T0</accession>
<name>A0ABP7Z2T0_9SPHI</name>
<dbReference type="Proteomes" id="UP001500101">
    <property type="component" value="Unassembled WGS sequence"/>
</dbReference>
<comment type="caution">
    <text evidence="1">The sequence shown here is derived from an EMBL/GenBank/DDBJ whole genome shotgun (WGS) entry which is preliminary data.</text>
</comment>
<reference evidence="2" key="1">
    <citation type="journal article" date="2019" name="Int. J. Syst. Evol. Microbiol.">
        <title>The Global Catalogue of Microorganisms (GCM) 10K type strain sequencing project: providing services to taxonomists for standard genome sequencing and annotation.</title>
        <authorList>
            <consortium name="The Broad Institute Genomics Platform"/>
            <consortium name="The Broad Institute Genome Sequencing Center for Infectious Disease"/>
            <person name="Wu L."/>
            <person name="Ma J."/>
        </authorList>
    </citation>
    <scope>NUCLEOTIDE SEQUENCE [LARGE SCALE GENOMIC DNA]</scope>
    <source>
        <strain evidence="2">JCM 16704</strain>
    </source>
</reference>
<protein>
    <recommendedName>
        <fullName evidence="3">FAD dependent oxidoreductase</fullName>
    </recommendedName>
</protein>
<gene>
    <name evidence="1" type="ORF">GCM10022216_29630</name>
</gene>
<dbReference type="EMBL" id="BAAAZI010000012">
    <property type="protein sequence ID" value="GAA4145574.1"/>
    <property type="molecule type" value="Genomic_DNA"/>
</dbReference>
<dbReference type="Pfam" id="PF12831">
    <property type="entry name" value="FAD_oxidored"/>
    <property type="match status" value="1"/>
</dbReference>
<keyword evidence="2" id="KW-1185">Reference proteome</keyword>
<evidence type="ECO:0008006" key="3">
    <source>
        <dbReference type="Google" id="ProtNLM"/>
    </source>
</evidence>
<sequence>MNLRLALLAILIIPLSLFAQKKQKPKLLVYGSDIAAFSAAVQAARSNVPTVWVLDQAQIAPEITSQAIKINSNQKLDGGIWMNILMEMAVSKTKSDSLAQLVKQDLNPRLAQNAIDKIIAELPNLTLIKNQQISKTSQKKKGWDIQLSNRLQFSVLSVIDFSEKGSLYAQAEKDDKSIASTALQKAADVSLALGRTSVGAAELDGSAHVILLKDLLTFERNNLLDAGFLRKVNTDPNNIAFRAAYGQALGATAAYLAFFKTNSKSIDIRKLQAELMAFSARLTPYQDVSSQDTHFGSIQKNYLTGFFLGQVEDGKYLFKKDEFVRFDDVKAVMNDIYTRSQLWFLDNFRNEDLTWGDLFGLIKYVSLKGDEVQKQVEKEWNSKRKFQGEFSLKNKVTREHFAVMADLYSNSFSKTINLDGSFVK</sequence>
<evidence type="ECO:0000313" key="1">
    <source>
        <dbReference type="EMBL" id="GAA4145574.1"/>
    </source>
</evidence>
<organism evidence="1 2">
    <name type="scientific">Sphingobacterium kyonggiense</name>
    <dbReference type="NCBI Taxonomy" id="714075"/>
    <lineage>
        <taxon>Bacteria</taxon>
        <taxon>Pseudomonadati</taxon>
        <taxon>Bacteroidota</taxon>
        <taxon>Sphingobacteriia</taxon>
        <taxon>Sphingobacteriales</taxon>
        <taxon>Sphingobacteriaceae</taxon>
        <taxon>Sphingobacterium</taxon>
    </lineage>
</organism>
<evidence type="ECO:0000313" key="2">
    <source>
        <dbReference type="Proteomes" id="UP001500101"/>
    </source>
</evidence>